<feature type="compositionally biased region" description="Polar residues" evidence="1">
    <location>
        <begin position="142"/>
        <end position="156"/>
    </location>
</feature>
<evidence type="ECO:0000313" key="2">
    <source>
        <dbReference type="EMBL" id="SEH07527.1"/>
    </source>
</evidence>
<dbReference type="PROSITE" id="PS51257">
    <property type="entry name" value="PROKAR_LIPOPROTEIN"/>
    <property type="match status" value="1"/>
</dbReference>
<dbReference type="AlphaFoldDB" id="A0A1H6FBU4"/>
<sequence length="156" mass="16791">MKMTQYLRIILLTLFILAALSGCIDYYQKVNEEAVMQPTQPLLAEIFTPIASKPPQITPDTVESVQDKTADIPLAPIAIPQTTEETTQTVPAVEIQIPEPVIGTSESSPQPTTPGVVLMPELPQPMPAAKAPEVVVKPYPMPTTTEAGQTTKPTSV</sequence>
<proteinExistence type="predicted"/>
<dbReference type="Proteomes" id="UP000236724">
    <property type="component" value="Unassembled WGS sequence"/>
</dbReference>
<dbReference type="EMBL" id="FMSV02000533">
    <property type="protein sequence ID" value="SEH07527.1"/>
    <property type="molecule type" value="Genomic_DNA"/>
</dbReference>
<protein>
    <submittedName>
        <fullName evidence="2">Uncharacterized protein</fullName>
    </submittedName>
</protein>
<reference evidence="2 3" key="1">
    <citation type="submission" date="2016-10" db="EMBL/GenBank/DDBJ databases">
        <authorList>
            <person name="de Groot N.N."/>
        </authorList>
    </citation>
    <scope>NUCLEOTIDE SEQUENCE [LARGE SCALE GENOMIC DNA]</scope>
    <source>
        <strain evidence="2">MBHS1</strain>
    </source>
</reference>
<feature type="region of interest" description="Disordered" evidence="1">
    <location>
        <begin position="137"/>
        <end position="156"/>
    </location>
</feature>
<organism evidence="2 3">
    <name type="scientific">Candidatus Venteria ishoeyi</name>
    <dbReference type="NCBI Taxonomy" id="1899563"/>
    <lineage>
        <taxon>Bacteria</taxon>
        <taxon>Pseudomonadati</taxon>
        <taxon>Pseudomonadota</taxon>
        <taxon>Gammaproteobacteria</taxon>
        <taxon>Thiotrichales</taxon>
        <taxon>Thiotrichaceae</taxon>
        <taxon>Venteria</taxon>
    </lineage>
</organism>
<name>A0A1H6FBU4_9GAMM</name>
<dbReference type="RefSeq" id="WP_103921170.1">
    <property type="nucleotide sequence ID" value="NZ_FMSV02000533.1"/>
</dbReference>
<evidence type="ECO:0000313" key="3">
    <source>
        <dbReference type="Proteomes" id="UP000236724"/>
    </source>
</evidence>
<evidence type="ECO:0000256" key="1">
    <source>
        <dbReference type="SAM" id="MobiDB-lite"/>
    </source>
</evidence>
<accession>A0A1H6FBU4</accession>
<gene>
    <name evidence="2" type="ORF">MBHS_03403</name>
</gene>
<keyword evidence="3" id="KW-1185">Reference proteome</keyword>